<evidence type="ECO:0000313" key="3">
    <source>
        <dbReference type="Proteomes" id="UP000740926"/>
    </source>
</evidence>
<dbReference type="AlphaFoldDB" id="A0A9P6XQY2"/>
<name>A0A9P6XQY2_9FUNG</name>
<sequence>MLDGDLAAGITIGTPHAPPARVRPAPDERLFRAGTAESNQGPATRNELLVGEGIARLRRFAIQCRLKPGHLSNHMFVAHRGEITGQRELGGVLAVQGVGVQAVAMPADSSVFASAVGALAPKRLSV</sequence>
<evidence type="ECO:0000313" key="2">
    <source>
        <dbReference type="EMBL" id="KAG1530648.1"/>
    </source>
</evidence>
<proteinExistence type="predicted"/>
<dbReference type="EMBL" id="JAANIU010012085">
    <property type="protein sequence ID" value="KAG1530648.1"/>
    <property type="molecule type" value="Genomic_DNA"/>
</dbReference>
<protein>
    <submittedName>
        <fullName evidence="2">Uncharacterized protein</fullName>
    </submittedName>
</protein>
<organism evidence="2 3">
    <name type="scientific">Rhizopus delemar</name>
    <dbReference type="NCBI Taxonomy" id="936053"/>
    <lineage>
        <taxon>Eukaryota</taxon>
        <taxon>Fungi</taxon>
        <taxon>Fungi incertae sedis</taxon>
        <taxon>Mucoromycota</taxon>
        <taxon>Mucoromycotina</taxon>
        <taxon>Mucoromycetes</taxon>
        <taxon>Mucorales</taxon>
        <taxon>Mucorineae</taxon>
        <taxon>Rhizopodaceae</taxon>
        <taxon>Rhizopus</taxon>
    </lineage>
</organism>
<comment type="caution">
    <text evidence="2">The sequence shown here is derived from an EMBL/GenBank/DDBJ whole genome shotgun (WGS) entry which is preliminary data.</text>
</comment>
<keyword evidence="3" id="KW-1185">Reference proteome</keyword>
<evidence type="ECO:0000256" key="1">
    <source>
        <dbReference type="SAM" id="MobiDB-lite"/>
    </source>
</evidence>
<reference evidence="2 3" key="1">
    <citation type="journal article" date="2020" name="Microb. Genom.">
        <title>Genetic diversity of clinical and environmental Mucorales isolates obtained from an investigation of mucormycosis cases among solid organ transplant recipients.</title>
        <authorList>
            <person name="Nguyen M.H."/>
            <person name="Kaul D."/>
            <person name="Muto C."/>
            <person name="Cheng S.J."/>
            <person name="Richter R.A."/>
            <person name="Bruno V.M."/>
            <person name="Liu G."/>
            <person name="Beyhan S."/>
            <person name="Sundermann A.J."/>
            <person name="Mounaud S."/>
            <person name="Pasculle A.W."/>
            <person name="Nierman W.C."/>
            <person name="Driscoll E."/>
            <person name="Cumbie R."/>
            <person name="Clancy C.J."/>
            <person name="Dupont C.L."/>
        </authorList>
    </citation>
    <scope>NUCLEOTIDE SEQUENCE [LARGE SCALE GENOMIC DNA]</scope>
    <source>
        <strain evidence="2 3">GL24</strain>
    </source>
</reference>
<gene>
    <name evidence="2" type="ORF">G6F50_017176</name>
</gene>
<feature type="region of interest" description="Disordered" evidence="1">
    <location>
        <begin position="1"/>
        <end position="25"/>
    </location>
</feature>
<dbReference type="Proteomes" id="UP000740926">
    <property type="component" value="Unassembled WGS sequence"/>
</dbReference>
<accession>A0A9P6XQY2</accession>